<dbReference type="AlphaFoldDB" id="A0A9N9TT95"/>
<dbReference type="OrthoDB" id="6770950at2759"/>
<protein>
    <submittedName>
        <fullName evidence="1">Uncharacterized protein</fullName>
    </submittedName>
</protein>
<organism evidence="1 2">
    <name type="scientific">Phyllotreta striolata</name>
    <name type="common">Striped flea beetle</name>
    <name type="synonym">Crioceris striolata</name>
    <dbReference type="NCBI Taxonomy" id="444603"/>
    <lineage>
        <taxon>Eukaryota</taxon>
        <taxon>Metazoa</taxon>
        <taxon>Ecdysozoa</taxon>
        <taxon>Arthropoda</taxon>
        <taxon>Hexapoda</taxon>
        <taxon>Insecta</taxon>
        <taxon>Pterygota</taxon>
        <taxon>Neoptera</taxon>
        <taxon>Endopterygota</taxon>
        <taxon>Coleoptera</taxon>
        <taxon>Polyphaga</taxon>
        <taxon>Cucujiformia</taxon>
        <taxon>Chrysomeloidea</taxon>
        <taxon>Chrysomelidae</taxon>
        <taxon>Galerucinae</taxon>
        <taxon>Alticini</taxon>
        <taxon>Phyllotreta</taxon>
    </lineage>
</organism>
<proteinExistence type="predicted"/>
<accession>A0A9N9TT95</accession>
<sequence>MNPNFRKLPEGKLTFAQLETLVSHWSIDTDECAKVFQLQTAETKKLFLKCCQYNEKLAPMYVKLGKLRCLQDHIDANLQYIFNLLFDVESKIREFEKCPCPCRDAPLDPIRSGVYKAVEEINATLVNIEKSIFLFELNYCVKDVNLQSSFEDAVCILCCELDQLEMIDARIRELQDKLTWCDACQSRICANKKHPH</sequence>
<gene>
    <name evidence="1" type="ORF">PHYEVI_LOCUS10485</name>
</gene>
<evidence type="ECO:0000313" key="1">
    <source>
        <dbReference type="EMBL" id="CAG9864228.1"/>
    </source>
</evidence>
<dbReference type="EMBL" id="OU900100">
    <property type="protein sequence ID" value="CAG9864228.1"/>
    <property type="molecule type" value="Genomic_DNA"/>
</dbReference>
<evidence type="ECO:0000313" key="2">
    <source>
        <dbReference type="Proteomes" id="UP001153712"/>
    </source>
</evidence>
<reference evidence="1" key="1">
    <citation type="submission" date="2022-01" db="EMBL/GenBank/DDBJ databases">
        <authorList>
            <person name="King R."/>
        </authorList>
    </citation>
    <scope>NUCLEOTIDE SEQUENCE</scope>
</reference>
<keyword evidence="2" id="KW-1185">Reference proteome</keyword>
<dbReference type="Proteomes" id="UP001153712">
    <property type="component" value="Chromosome 7"/>
</dbReference>
<name>A0A9N9TT95_PHYSR</name>